<accession>A0A3V2NYR3</accession>
<gene>
    <name evidence="1" type="ORF">DSF98_20750</name>
</gene>
<protein>
    <recommendedName>
        <fullName evidence="2">Phage tail assembly protein</fullName>
    </recommendedName>
</protein>
<sequence length="131" mass="13861">MAAMEFELKHGLLTGKGTADETLHKTVKLRELTASDVIDSQLAAERVVLGENGKAVAYCSEVLMGLEMMRRQVAAIGSIPGPLDMKQLRMLHPADLELISTKAAALDDMLEEVAARGRTDAAGGGTDEPAG</sequence>
<comment type="caution">
    <text evidence="1">The sequence shown here is derived from an EMBL/GenBank/DDBJ whole genome shotgun (WGS) entry which is preliminary data.</text>
</comment>
<organism evidence="1">
    <name type="scientific">Salmonella enterica I</name>
    <dbReference type="NCBI Taxonomy" id="59201"/>
    <lineage>
        <taxon>Bacteria</taxon>
        <taxon>Pseudomonadati</taxon>
        <taxon>Pseudomonadota</taxon>
        <taxon>Gammaproteobacteria</taxon>
        <taxon>Enterobacterales</taxon>
        <taxon>Enterobacteriaceae</taxon>
        <taxon>Salmonella</taxon>
    </lineage>
</organism>
<reference evidence="1" key="1">
    <citation type="submission" date="2018-07" db="EMBL/GenBank/DDBJ databases">
        <authorList>
            <person name="Ashton P.M."/>
            <person name="Dallman T."/>
            <person name="Nair S."/>
            <person name="De Pinna E."/>
            <person name="Peters T."/>
            <person name="Grant K."/>
        </authorList>
    </citation>
    <scope>NUCLEOTIDE SEQUENCE [LARGE SCALE GENOMIC DNA]</scope>
    <source>
        <strain evidence="1">440016</strain>
    </source>
</reference>
<dbReference type="AlphaFoldDB" id="A0A3V2NYR3"/>
<proteinExistence type="predicted"/>
<dbReference type="EMBL" id="AAACIV010000024">
    <property type="protein sequence ID" value="EAA7255085.1"/>
    <property type="molecule type" value="Genomic_DNA"/>
</dbReference>
<dbReference type="InterPro" id="IPR056974">
    <property type="entry name" value="Tail_Gp41-like"/>
</dbReference>
<dbReference type="Proteomes" id="UP000839682">
    <property type="component" value="Unassembled WGS sequence"/>
</dbReference>
<name>A0A3V2NYR3_SALET</name>
<evidence type="ECO:0000313" key="1">
    <source>
        <dbReference type="EMBL" id="EAA7255085.1"/>
    </source>
</evidence>
<evidence type="ECO:0008006" key="2">
    <source>
        <dbReference type="Google" id="ProtNLM"/>
    </source>
</evidence>
<dbReference type="Pfam" id="PF23746">
    <property type="entry name" value="Gp41_Mu"/>
    <property type="match status" value="1"/>
</dbReference>